<dbReference type="Gene3D" id="3.40.710.10">
    <property type="entry name" value="DD-peptidase/beta-lactamase superfamily"/>
    <property type="match status" value="1"/>
</dbReference>
<dbReference type="GO" id="GO:0046677">
    <property type="term" value="P:response to antibiotic"/>
    <property type="evidence" value="ECO:0007669"/>
    <property type="project" value="InterPro"/>
</dbReference>
<gene>
    <name evidence="3" type="ORF">OMQ_01138</name>
</gene>
<dbReference type="SUPFAM" id="SSF56601">
    <property type="entry name" value="beta-lactamase/transpeptidase-like"/>
    <property type="match status" value="1"/>
</dbReference>
<evidence type="ECO:0000259" key="2">
    <source>
        <dbReference type="Pfam" id="PF13354"/>
    </source>
</evidence>
<comment type="caution">
    <text evidence="3">The sequence shown here is derived from an EMBL/GenBank/DDBJ whole genome shotgun (WGS) entry which is preliminary data.</text>
</comment>
<proteinExistence type="predicted"/>
<dbReference type="EMBL" id="AHYT01000004">
    <property type="protein sequence ID" value="EOT29186.1"/>
    <property type="molecule type" value="Genomic_DNA"/>
</dbReference>
<dbReference type="GO" id="GO:0008800">
    <property type="term" value="F:beta-lactamase activity"/>
    <property type="evidence" value="ECO:0007669"/>
    <property type="project" value="InterPro"/>
</dbReference>
<dbReference type="InterPro" id="IPR012338">
    <property type="entry name" value="Beta-lactam/transpept-like"/>
</dbReference>
<dbReference type="Proteomes" id="UP000014136">
    <property type="component" value="Unassembled WGS sequence"/>
</dbReference>
<name>S0JQI1_9ENTE</name>
<dbReference type="InterPro" id="IPR045155">
    <property type="entry name" value="Beta-lactam_cat"/>
</dbReference>
<dbReference type="RefSeq" id="WP_016174936.1">
    <property type="nucleotide sequence ID" value="NZ_KE136389.1"/>
</dbReference>
<dbReference type="HOGENOM" id="CLU_073563_0_0_9"/>
<protein>
    <recommendedName>
        <fullName evidence="2">Beta-lactamase class A catalytic domain-containing protein</fullName>
    </recommendedName>
</protein>
<dbReference type="PANTHER" id="PTHR35333:SF3">
    <property type="entry name" value="BETA-LACTAMASE-TYPE TRANSPEPTIDASE FOLD CONTAINING PROTEIN"/>
    <property type="match status" value="1"/>
</dbReference>
<dbReference type="eggNOG" id="COG2367">
    <property type="taxonomic scope" value="Bacteria"/>
</dbReference>
<keyword evidence="1" id="KW-0472">Membrane</keyword>
<dbReference type="STRING" id="41997.RV16_GL001422"/>
<evidence type="ECO:0000256" key="1">
    <source>
        <dbReference type="SAM" id="Phobius"/>
    </source>
</evidence>
<accession>S0JQI1</accession>
<dbReference type="PANTHER" id="PTHR35333">
    <property type="entry name" value="BETA-LACTAMASE"/>
    <property type="match status" value="1"/>
</dbReference>
<evidence type="ECO:0000313" key="3">
    <source>
        <dbReference type="EMBL" id="EOT29186.1"/>
    </source>
</evidence>
<reference evidence="3 4" key="1">
    <citation type="submission" date="2013-03" db="EMBL/GenBank/DDBJ databases">
        <title>The Genome Sequence of Enterococcus saccharolyticus ATCC_43076 (Illumina only assembly).</title>
        <authorList>
            <consortium name="The Broad Institute Genomics Platform"/>
            <consortium name="The Broad Institute Genome Sequencing Center for Infectious Disease"/>
            <person name="Earl A."/>
            <person name="Russ C."/>
            <person name="Gilmore M."/>
            <person name="Surin D."/>
            <person name="Walker B."/>
            <person name="Young S."/>
            <person name="Zeng Q."/>
            <person name="Gargeya S."/>
            <person name="Fitzgerald M."/>
            <person name="Haas B."/>
            <person name="Abouelleil A."/>
            <person name="Allen A.W."/>
            <person name="Alvarado L."/>
            <person name="Arachchi H.M."/>
            <person name="Berlin A.M."/>
            <person name="Chapman S.B."/>
            <person name="Gainer-Dewar J."/>
            <person name="Goldberg J."/>
            <person name="Griggs A."/>
            <person name="Gujja S."/>
            <person name="Hansen M."/>
            <person name="Howarth C."/>
            <person name="Imamovic A."/>
            <person name="Ireland A."/>
            <person name="Larimer J."/>
            <person name="McCowan C."/>
            <person name="Murphy C."/>
            <person name="Pearson M."/>
            <person name="Poon T.W."/>
            <person name="Priest M."/>
            <person name="Roberts A."/>
            <person name="Saif S."/>
            <person name="Shea T."/>
            <person name="Sisk P."/>
            <person name="Sykes S."/>
            <person name="Wortman J."/>
            <person name="Nusbaum C."/>
            <person name="Birren B."/>
        </authorList>
    </citation>
    <scope>NUCLEOTIDE SEQUENCE [LARGE SCALE GENOMIC DNA]</scope>
    <source>
        <strain evidence="3 4">ATCC 43076</strain>
    </source>
</reference>
<feature type="domain" description="Beta-lactamase class A catalytic" evidence="2">
    <location>
        <begin position="94"/>
        <end position="277"/>
    </location>
</feature>
<keyword evidence="4" id="KW-1185">Reference proteome</keyword>
<dbReference type="PATRIC" id="fig|1139996.3.peg.1121"/>
<organism evidence="3 4">
    <name type="scientific">Enterococcus saccharolyticus subsp. saccharolyticus ATCC 43076</name>
    <dbReference type="NCBI Taxonomy" id="1139996"/>
    <lineage>
        <taxon>Bacteria</taxon>
        <taxon>Bacillati</taxon>
        <taxon>Bacillota</taxon>
        <taxon>Bacilli</taxon>
        <taxon>Lactobacillales</taxon>
        <taxon>Enterococcaceae</taxon>
        <taxon>Enterococcus</taxon>
    </lineage>
</organism>
<keyword evidence="1" id="KW-0812">Transmembrane</keyword>
<sequence>MKNKWMGLLLGIIGVLSILLFFLVKQKENNKEETDISTDVTMTTTMTTTAIEESLTTTTESSSDAVELVSEPLELDTSKLQAHAVDLYYEVYFLDSKRHVSSQNSVATPAASVIKLFIMDYIYHLVAQGSITMEASIEGESLDALTKRMIQLSDNQATNVLINYFSMDTLNAYFQKSGYSDTQLQRLMLDETARSQGLENYTSLDDCVSYLKKLYEHKDQLVNQAMLTILKGQTIQTKIPSQLPETIEVANKTGELDTVENDVGIVFAKEPFVIVVLSNGVKVPQQMREAIGEFASAAFNAANETSEIGGKE</sequence>
<feature type="transmembrane region" description="Helical" evidence="1">
    <location>
        <begin position="6"/>
        <end position="24"/>
    </location>
</feature>
<dbReference type="InterPro" id="IPR000871">
    <property type="entry name" value="Beta-lactam_class-A"/>
</dbReference>
<dbReference type="OrthoDB" id="9775096at2"/>
<evidence type="ECO:0000313" key="4">
    <source>
        <dbReference type="Proteomes" id="UP000014136"/>
    </source>
</evidence>
<dbReference type="AlphaFoldDB" id="S0JQI1"/>
<dbReference type="GO" id="GO:0030655">
    <property type="term" value="P:beta-lactam antibiotic catabolic process"/>
    <property type="evidence" value="ECO:0007669"/>
    <property type="project" value="InterPro"/>
</dbReference>
<dbReference type="Pfam" id="PF13354">
    <property type="entry name" value="Beta-lactamase2"/>
    <property type="match status" value="1"/>
</dbReference>
<keyword evidence="1" id="KW-1133">Transmembrane helix</keyword>